<dbReference type="RefSeq" id="WP_154613507.1">
    <property type="nucleotide sequence ID" value="NZ_CP053660.1"/>
</dbReference>
<dbReference type="EMBL" id="WLCI01000002">
    <property type="protein sequence ID" value="MTB93680.1"/>
    <property type="molecule type" value="Genomic_DNA"/>
</dbReference>
<dbReference type="Proteomes" id="UP000433406">
    <property type="component" value="Unassembled WGS sequence"/>
</dbReference>
<keyword evidence="2" id="KW-1185">Reference proteome</keyword>
<protein>
    <submittedName>
        <fullName evidence="1">Uncharacterized protein</fullName>
    </submittedName>
</protein>
<reference evidence="1 2" key="1">
    <citation type="submission" date="2019-10" db="EMBL/GenBank/DDBJ databases">
        <title>Nocardioides novel species isolated from the excrement of Marmot.</title>
        <authorList>
            <person name="Zhang G."/>
        </authorList>
    </citation>
    <scope>NUCLEOTIDE SEQUENCE [LARGE SCALE GENOMIC DNA]</scope>
    <source>
        <strain evidence="2">zg-579</strain>
    </source>
</reference>
<evidence type="ECO:0000313" key="2">
    <source>
        <dbReference type="Proteomes" id="UP000433406"/>
    </source>
</evidence>
<dbReference type="AlphaFoldDB" id="A0A6I3J8V0"/>
<gene>
    <name evidence="1" type="ORF">GGQ22_01150</name>
</gene>
<sequence length="90" mass="8957">MSQLQVVPAEMRRAADAVPGADCVAHLGELGSSWDTAVEALADTASSFAEDLGTHTDDVTGTDAGVGGWFGGLVGGAEAWFVVPIAPAGA</sequence>
<accession>A0A6I3J8V0</accession>
<proteinExistence type="predicted"/>
<name>A0A6I3J8V0_9ACTN</name>
<evidence type="ECO:0000313" key="1">
    <source>
        <dbReference type="EMBL" id="MTB93680.1"/>
    </source>
</evidence>
<organism evidence="1 2">
    <name type="scientific">Nocardioides marmotae</name>
    <dbReference type="NCBI Taxonomy" id="2663857"/>
    <lineage>
        <taxon>Bacteria</taxon>
        <taxon>Bacillati</taxon>
        <taxon>Actinomycetota</taxon>
        <taxon>Actinomycetes</taxon>
        <taxon>Propionibacteriales</taxon>
        <taxon>Nocardioidaceae</taxon>
        <taxon>Nocardioides</taxon>
    </lineage>
</organism>
<comment type="caution">
    <text evidence="1">The sequence shown here is derived from an EMBL/GenBank/DDBJ whole genome shotgun (WGS) entry which is preliminary data.</text>
</comment>